<feature type="domain" description="Peptidase C14 caspase" evidence="1">
    <location>
        <begin position="57"/>
        <end position="202"/>
    </location>
</feature>
<protein>
    <recommendedName>
        <fullName evidence="1">Peptidase C14 caspase domain-containing protein</fullName>
    </recommendedName>
</protein>
<proteinExistence type="predicted"/>
<keyword evidence="3" id="KW-1185">Reference proteome</keyword>
<evidence type="ECO:0000313" key="3">
    <source>
        <dbReference type="Proteomes" id="UP000076167"/>
    </source>
</evidence>
<reference evidence="2 3" key="1">
    <citation type="submission" date="2015-12" db="EMBL/GenBank/DDBJ databases">
        <title>Genome sequence of Thalassospira xiamenensis MCCC 1A03005.</title>
        <authorList>
            <person name="Lu L."/>
            <person name="Lai Q."/>
            <person name="Shao Z."/>
            <person name="Qian P."/>
        </authorList>
    </citation>
    <scope>NUCLEOTIDE SEQUENCE [LARGE SCALE GENOMIC DNA]</scope>
    <source>
        <strain evidence="2 3">MCCC 1A03005</strain>
    </source>
</reference>
<name>A0ABR5Y0B4_9PROT</name>
<evidence type="ECO:0000313" key="2">
    <source>
        <dbReference type="EMBL" id="KZD01696.1"/>
    </source>
</evidence>
<dbReference type="EMBL" id="LPXL01000034">
    <property type="protein sequence ID" value="KZD01696.1"/>
    <property type="molecule type" value="Genomic_DNA"/>
</dbReference>
<organism evidence="2 3">
    <name type="scientific">Thalassospira xiamenensis</name>
    <dbReference type="NCBI Taxonomy" id="220697"/>
    <lineage>
        <taxon>Bacteria</taxon>
        <taxon>Pseudomonadati</taxon>
        <taxon>Pseudomonadota</taxon>
        <taxon>Alphaproteobacteria</taxon>
        <taxon>Rhodospirillales</taxon>
        <taxon>Thalassospiraceae</taxon>
        <taxon>Thalassospira</taxon>
    </lineage>
</organism>
<dbReference type="Pfam" id="PF00656">
    <property type="entry name" value="Peptidase_C14"/>
    <property type="match status" value="1"/>
</dbReference>
<gene>
    <name evidence="2" type="ORF">AUP40_02270</name>
</gene>
<sequence length="344" mass="38094">MSIARWILSGDGITEVGLHNPSAPLGTLEVLISAAQNEQLDHCGTNYNIERASLPNVKLAFDRWLTEIKQHPNNIGMIYFCGHGITGTRNEQILLLDDHGESENRPFETGSFDLSNTIRALCRKVEAPLYVFVDACRTYADEFGMAIGSNPDALLHDGVRTKYINTGLTHISSATDNKSAYGSSNEISRFTAALRMALTGYCGDGKPGTRDWFVNGHALSMAMPKLLDLMNRESRNSEPQLCNPYTAGTVDAPLHVINHLPIVKVEIELSPEQHCLNSHYEIRHSSDQSIAAITGGKTKGVWKAETPKGIYEVKICSQHDQEHYKNCSEHLDPPLFRLPLEVQP</sequence>
<dbReference type="InterPro" id="IPR029030">
    <property type="entry name" value="Caspase-like_dom_sf"/>
</dbReference>
<comment type="caution">
    <text evidence="2">The sequence shown here is derived from an EMBL/GenBank/DDBJ whole genome shotgun (WGS) entry which is preliminary data.</text>
</comment>
<dbReference type="SUPFAM" id="SSF52129">
    <property type="entry name" value="Caspase-like"/>
    <property type="match status" value="1"/>
</dbReference>
<accession>A0ABR5Y0B4</accession>
<dbReference type="Proteomes" id="UP000076167">
    <property type="component" value="Unassembled WGS sequence"/>
</dbReference>
<dbReference type="InterPro" id="IPR011600">
    <property type="entry name" value="Pept_C14_caspase"/>
</dbReference>
<evidence type="ECO:0000259" key="1">
    <source>
        <dbReference type="Pfam" id="PF00656"/>
    </source>
</evidence>